<evidence type="ECO:0000313" key="1">
    <source>
        <dbReference type="EMBL" id="MBB5986599.1"/>
    </source>
</evidence>
<comment type="caution">
    <text evidence="1">The sequence shown here is derived from an EMBL/GenBank/DDBJ whole genome shotgun (WGS) entry which is preliminary data.</text>
</comment>
<name>A0ABR6NH32_9SPHN</name>
<protein>
    <submittedName>
        <fullName evidence="1">Uncharacterized protein</fullName>
    </submittedName>
</protein>
<organism evidence="1 2">
    <name type="scientific">Sphingobium lignivorans</name>
    <dbReference type="NCBI Taxonomy" id="2735886"/>
    <lineage>
        <taxon>Bacteria</taxon>
        <taxon>Pseudomonadati</taxon>
        <taxon>Pseudomonadota</taxon>
        <taxon>Alphaproteobacteria</taxon>
        <taxon>Sphingomonadales</taxon>
        <taxon>Sphingomonadaceae</taxon>
        <taxon>Sphingobium</taxon>
    </lineage>
</organism>
<dbReference type="Proteomes" id="UP001138540">
    <property type="component" value="Unassembled WGS sequence"/>
</dbReference>
<keyword evidence="2" id="KW-1185">Reference proteome</keyword>
<gene>
    <name evidence="1" type="ORF">HNP60_002573</name>
</gene>
<evidence type="ECO:0000313" key="2">
    <source>
        <dbReference type="Proteomes" id="UP001138540"/>
    </source>
</evidence>
<reference evidence="1 2" key="1">
    <citation type="submission" date="2020-08" db="EMBL/GenBank/DDBJ databases">
        <title>Exploring microbial biodiversity for novel pathways involved in the catabolism of aromatic compounds derived from lignin.</title>
        <authorList>
            <person name="Elkins J."/>
        </authorList>
    </citation>
    <scope>NUCLEOTIDE SEQUENCE [LARGE SCALE GENOMIC DNA]</scope>
    <source>
        <strain evidence="1 2">B1D3A</strain>
    </source>
</reference>
<accession>A0ABR6NH32</accession>
<proteinExistence type="predicted"/>
<dbReference type="EMBL" id="JACHKA010000001">
    <property type="protein sequence ID" value="MBB5986599.1"/>
    <property type="molecule type" value="Genomic_DNA"/>
</dbReference>
<sequence>MMATPTGDRAVAMTAHEDRGPTIFRAFAAARKTPGLLILAKGDEQIVHILEGKLFCQEKDLEQAVAIYRKHKR</sequence>